<reference evidence="2 3" key="1">
    <citation type="journal article" date="2019" name="PLoS Pathog.">
        <title>Genome sequence of the bovine parasite Schistosoma bovis Tanzania.</title>
        <authorList>
            <person name="Oey H."/>
            <person name="Zakrzewski M."/>
            <person name="Gobert G."/>
            <person name="Gravermann K."/>
            <person name="Stoye J."/>
            <person name="Jones M."/>
            <person name="Mcmanus D."/>
            <person name="Krause L."/>
        </authorList>
    </citation>
    <scope>NUCLEOTIDE SEQUENCE [LARGE SCALE GENOMIC DNA]</scope>
    <source>
        <strain evidence="2 3">TAN1997</strain>
    </source>
</reference>
<evidence type="ECO:0000256" key="1">
    <source>
        <dbReference type="SAM" id="MobiDB-lite"/>
    </source>
</evidence>
<name>A0A430QUM5_SCHBO</name>
<comment type="caution">
    <text evidence="2">The sequence shown here is derived from an EMBL/GenBank/DDBJ whole genome shotgun (WGS) entry which is preliminary data.</text>
</comment>
<sequence>MEKYNQTKNEDNIVNERSDDYMDSKSTYPNKNSLWMFNSCTNPNNTAGFEEPFDVSHTMQEVIKSSICNYPSNIYNSSLSLPIAFPPSPSASLTHNYESLQVEKPAINFVNHAQVTTNPCMIQHDMQHSTSTNYSSSCSSSSSSSSFIIIIIIHYRLSISNNSSHITVFLRLILLHTYHHKLIR</sequence>
<accession>A0A430QUM5</accession>
<evidence type="ECO:0000313" key="2">
    <source>
        <dbReference type="EMBL" id="RTG91405.1"/>
    </source>
</evidence>
<dbReference type="STRING" id="6184.A0A430QUM5"/>
<evidence type="ECO:0000313" key="3">
    <source>
        <dbReference type="Proteomes" id="UP000290809"/>
    </source>
</evidence>
<dbReference type="EMBL" id="QMKO01000130">
    <property type="protein sequence ID" value="RTG91405.1"/>
    <property type="molecule type" value="Genomic_DNA"/>
</dbReference>
<feature type="compositionally biased region" description="Basic and acidic residues" evidence="1">
    <location>
        <begin position="1"/>
        <end position="23"/>
    </location>
</feature>
<gene>
    <name evidence="2" type="ORF">DC041_0012997</name>
</gene>
<protein>
    <submittedName>
        <fullName evidence="2">Uncharacterized protein</fullName>
    </submittedName>
</protein>
<dbReference type="AlphaFoldDB" id="A0A430QUM5"/>
<organism evidence="2 3">
    <name type="scientific">Schistosoma bovis</name>
    <name type="common">Blood fluke</name>
    <dbReference type="NCBI Taxonomy" id="6184"/>
    <lineage>
        <taxon>Eukaryota</taxon>
        <taxon>Metazoa</taxon>
        <taxon>Spiralia</taxon>
        <taxon>Lophotrochozoa</taxon>
        <taxon>Platyhelminthes</taxon>
        <taxon>Trematoda</taxon>
        <taxon>Digenea</taxon>
        <taxon>Strigeidida</taxon>
        <taxon>Schistosomatoidea</taxon>
        <taxon>Schistosomatidae</taxon>
        <taxon>Schistosoma</taxon>
    </lineage>
</organism>
<proteinExistence type="predicted"/>
<keyword evidence="3" id="KW-1185">Reference proteome</keyword>
<feature type="region of interest" description="Disordered" evidence="1">
    <location>
        <begin position="1"/>
        <end position="25"/>
    </location>
</feature>
<dbReference type="Proteomes" id="UP000290809">
    <property type="component" value="Unassembled WGS sequence"/>
</dbReference>